<dbReference type="RefSeq" id="WP_359793200.1">
    <property type="nucleotide sequence ID" value="NZ_JBEYBN010000073.1"/>
</dbReference>
<reference evidence="2 3" key="1">
    <citation type="submission" date="2024-06" db="EMBL/GenBank/DDBJ databases">
        <title>The Natural Products Discovery Center: Release of the First 8490 Sequenced Strains for Exploring Actinobacteria Biosynthetic Diversity.</title>
        <authorList>
            <person name="Kalkreuter E."/>
            <person name="Kautsar S.A."/>
            <person name="Yang D."/>
            <person name="Bader C.D."/>
            <person name="Teijaro C.N."/>
            <person name="Fluegel L."/>
            <person name="Davis C.M."/>
            <person name="Simpson J.R."/>
            <person name="Lauterbach L."/>
            <person name="Steele A.D."/>
            <person name="Gui C."/>
            <person name="Meng S."/>
            <person name="Li G."/>
            <person name="Viehrig K."/>
            <person name="Ye F."/>
            <person name="Su P."/>
            <person name="Kiefer A.F."/>
            <person name="Nichols A."/>
            <person name="Cepeda A.J."/>
            <person name="Yan W."/>
            <person name="Fan B."/>
            <person name="Jiang Y."/>
            <person name="Adhikari A."/>
            <person name="Zheng C.-J."/>
            <person name="Schuster L."/>
            <person name="Cowan T.M."/>
            <person name="Smanski M.J."/>
            <person name="Chevrette M.G."/>
            <person name="De Carvalho L.P.S."/>
            <person name="Shen B."/>
        </authorList>
    </citation>
    <scope>NUCLEOTIDE SEQUENCE [LARGE SCALE GENOMIC DNA]</scope>
    <source>
        <strain evidence="2 3">NPDC019583</strain>
    </source>
</reference>
<evidence type="ECO:0000313" key="2">
    <source>
        <dbReference type="EMBL" id="MEU2271448.1"/>
    </source>
</evidence>
<feature type="transmembrane region" description="Helical" evidence="1">
    <location>
        <begin position="57"/>
        <end position="82"/>
    </location>
</feature>
<accession>A0ABV2Y5A4</accession>
<dbReference type="EMBL" id="JBEYBN010000073">
    <property type="protein sequence ID" value="MEU2271448.1"/>
    <property type="molecule type" value="Genomic_DNA"/>
</dbReference>
<keyword evidence="1" id="KW-0472">Membrane</keyword>
<organism evidence="2 3">
    <name type="scientific">Streptomyces olindensis</name>
    <dbReference type="NCBI Taxonomy" id="358823"/>
    <lineage>
        <taxon>Bacteria</taxon>
        <taxon>Bacillati</taxon>
        <taxon>Actinomycetota</taxon>
        <taxon>Actinomycetes</taxon>
        <taxon>Kitasatosporales</taxon>
        <taxon>Streptomycetaceae</taxon>
        <taxon>Streptomyces</taxon>
    </lineage>
</organism>
<gene>
    <name evidence="2" type="ORF">ABZ568_34510</name>
</gene>
<keyword evidence="3" id="KW-1185">Reference proteome</keyword>
<protein>
    <submittedName>
        <fullName evidence="2">Uncharacterized protein</fullName>
    </submittedName>
</protein>
<sequence>MPDTRPGTHMTTALALPATTRAAADHRRRAWYWLSTGITAAVVGPAVGPGADEAGIGWLRALALFCLGCGPVAGAVGAAALVNSRHIGRAVAAHAWTACSAVAVPPSQGPPRVVLRHPADGSLIPLTVCTVAPRYHLANPEPRGVLWWAGDPRTGGVIAPPGGKRLVRVRPTRSEHVRRRDAEAAVRHGLLDRPAPPQPQLAVLGPADQADPDLSYASLAEAARRFSRPGTDGRPAREGPDVRSVPWWRVRVLLEISQVRPAAVNAVFAAVVLLLWWLWAKDLQNHIPLLAGILPAGYALRAGRLALRAVPVVKALHRAARAPAPVPKRYVLLPGFDYGLVLVLFPAHGGPEALPEASLEVNPPGAPKRPLQGMPPPVGTLELRGWWGTAPTVVPWIDGSPLWPRYPYERVNLDDQRERDYFGALTGRDQPRRAGGIR</sequence>
<proteinExistence type="predicted"/>
<feature type="transmembrane region" description="Helical" evidence="1">
    <location>
        <begin position="259"/>
        <end position="279"/>
    </location>
</feature>
<dbReference type="Proteomes" id="UP001550603">
    <property type="component" value="Unassembled WGS sequence"/>
</dbReference>
<feature type="transmembrane region" description="Helical" evidence="1">
    <location>
        <begin position="30"/>
        <end position="51"/>
    </location>
</feature>
<evidence type="ECO:0000313" key="3">
    <source>
        <dbReference type="Proteomes" id="UP001550603"/>
    </source>
</evidence>
<comment type="caution">
    <text evidence="2">The sequence shown here is derived from an EMBL/GenBank/DDBJ whole genome shotgun (WGS) entry which is preliminary data.</text>
</comment>
<keyword evidence="1" id="KW-1133">Transmembrane helix</keyword>
<keyword evidence="1" id="KW-0812">Transmembrane</keyword>
<name>A0ABV2Y5A4_9ACTN</name>
<evidence type="ECO:0000256" key="1">
    <source>
        <dbReference type="SAM" id="Phobius"/>
    </source>
</evidence>